<dbReference type="PANTHER" id="PTHR43793:SF2">
    <property type="entry name" value="BIFUNCTIONAL PROTEIN HLDE"/>
    <property type="match status" value="1"/>
</dbReference>
<keyword evidence="2" id="KW-0548">Nucleotidyltransferase</keyword>
<dbReference type="Pfam" id="PF01467">
    <property type="entry name" value="CTP_transf_like"/>
    <property type="match status" value="1"/>
</dbReference>
<keyword evidence="3" id="KW-1133">Transmembrane helix</keyword>
<feature type="transmembrane region" description="Helical" evidence="3">
    <location>
        <begin position="17"/>
        <end position="36"/>
    </location>
</feature>
<name>A0A2G9YT22_9BACT</name>
<dbReference type="Gene3D" id="3.40.50.620">
    <property type="entry name" value="HUPs"/>
    <property type="match status" value="1"/>
</dbReference>
<dbReference type="SUPFAM" id="SSF52374">
    <property type="entry name" value="Nucleotidylyl transferase"/>
    <property type="match status" value="1"/>
</dbReference>
<dbReference type="PANTHER" id="PTHR43793">
    <property type="entry name" value="FAD SYNTHASE"/>
    <property type="match status" value="1"/>
</dbReference>
<keyword evidence="3" id="KW-0812">Transmembrane</keyword>
<keyword evidence="1" id="KW-0808">Transferase</keyword>
<evidence type="ECO:0000259" key="4">
    <source>
        <dbReference type="Pfam" id="PF01467"/>
    </source>
</evidence>
<evidence type="ECO:0000313" key="5">
    <source>
        <dbReference type="EMBL" id="PIP22378.1"/>
    </source>
</evidence>
<dbReference type="InterPro" id="IPR050385">
    <property type="entry name" value="Archaeal_FAD_synthase"/>
</dbReference>
<evidence type="ECO:0000256" key="1">
    <source>
        <dbReference type="ARBA" id="ARBA00022679"/>
    </source>
</evidence>
<dbReference type="InterPro" id="IPR014729">
    <property type="entry name" value="Rossmann-like_a/b/a_fold"/>
</dbReference>
<keyword evidence="3" id="KW-0472">Membrane</keyword>
<dbReference type="InterPro" id="IPR004821">
    <property type="entry name" value="Cyt_trans-like"/>
</dbReference>
<reference evidence="5 6" key="1">
    <citation type="submission" date="2017-09" db="EMBL/GenBank/DDBJ databases">
        <title>Depth-based differentiation of microbial function through sediment-hosted aquifers and enrichment of novel symbionts in the deep terrestrial subsurface.</title>
        <authorList>
            <person name="Probst A.J."/>
            <person name="Ladd B."/>
            <person name="Jarett J.K."/>
            <person name="Geller-Mcgrath D.E."/>
            <person name="Sieber C.M."/>
            <person name="Emerson J.B."/>
            <person name="Anantharaman K."/>
            <person name="Thomas B.C."/>
            <person name="Malmstrom R."/>
            <person name="Stieglmeier M."/>
            <person name="Klingl A."/>
            <person name="Woyke T."/>
            <person name="Ryan C.M."/>
            <person name="Banfield J.F."/>
        </authorList>
    </citation>
    <scope>NUCLEOTIDE SEQUENCE [LARGE SCALE GENOMIC DNA]</scope>
    <source>
        <strain evidence="5">CG23_combo_of_CG06-09_8_20_14_all_39_25</strain>
    </source>
</reference>
<dbReference type="Proteomes" id="UP000229054">
    <property type="component" value="Unassembled WGS sequence"/>
</dbReference>
<sequence>MSAGKSQGSLFLIPTTWFFPMATIIDITILICYYNIMPMKVQNNSIILDYSELKKIVDAHKVLGHKIVCTVGSWDMLHIGHLRYLIKAKGQGDILIVGVDSDRGIKLYKKNELRPVIPQEERMEMLKYQECVDYVTLVNDINENGKWQYELIKTIRPNIFVATPEAYPEEQIKDIKMYSDKIIIFPRQAEKTSTTEIIERMIKKHLEAMLSNVVKKG</sequence>
<dbReference type="NCBIfam" id="TIGR00125">
    <property type="entry name" value="cyt_tran_rel"/>
    <property type="match status" value="1"/>
</dbReference>
<evidence type="ECO:0000256" key="3">
    <source>
        <dbReference type="SAM" id="Phobius"/>
    </source>
</evidence>
<dbReference type="AlphaFoldDB" id="A0A2G9YT22"/>
<proteinExistence type="predicted"/>
<dbReference type="EMBL" id="PCRN01000040">
    <property type="protein sequence ID" value="PIP22378.1"/>
    <property type="molecule type" value="Genomic_DNA"/>
</dbReference>
<protein>
    <recommendedName>
        <fullName evidence="4">Cytidyltransferase-like domain-containing protein</fullName>
    </recommendedName>
</protein>
<evidence type="ECO:0000313" key="6">
    <source>
        <dbReference type="Proteomes" id="UP000229054"/>
    </source>
</evidence>
<comment type="caution">
    <text evidence="5">The sequence shown here is derived from an EMBL/GenBank/DDBJ whole genome shotgun (WGS) entry which is preliminary data.</text>
</comment>
<evidence type="ECO:0000256" key="2">
    <source>
        <dbReference type="ARBA" id="ARBA00022695"/>
    </source>
</evidence>
<accession>A0A2G9YT22</accession>
<dbReference type="GO" id="GO:0016779">
    <property type="term" value="F:nucleotidyltransferase activity"/>
    <property type="evidence" value="ECO:0007669"/>
    <property type="project" value="UniProtKB-KW"/>
</dbReference>
<feature type="domain" description="Cytidyltransferase-like" evidence="4">
    <location>
        <begin position="70"/>
        <end position="200"/>
    </location>
</feature>
<gene>
    <name evidence="5" type="ORF">COX38_00925</name>
</gene>
<organism evidence="5 6">
    <name type="scientific">Candidatus Nealsonbacteria bacterium CG23_combo_of_CG06-09_8_20_14_all_39_25</name>
    <dbReference type="NCBI Taxonomy" id="1974723"/>
    <lineage>
        <taxon>Bacteria</taxon>
        <taxon>Candidatus Nealsoniibacteriota</taxon>
    </lineage>
</organism>